<comment type="caution">
    <text evidence="2">The sequence shown here is derived from an EMBL/GenBank/DDBJ whole genome shotgun (WGS) entry which is preliminary data.</text>
</comment>
<reference evidence="2 3" key="1">
    <citation type="submission" date="2024-10" db="EMBL/GenBank/DDBJ databases">
        <title>The Natural Products Discovery Center: Release of the First 8490 Sequenced Strains for Exploring Actinobacteria Biosynthetic Diversity.</title>
        <authorList>
            <person name="Kalkreuter E."/>
            <person name="Kautsar S.A."/>
            <person name="Yang D."/>
            <person name="Bader C.D."/>
            <person name="Teijaro C.N."/>
            <person name="Fluegel L."/>
            <person name="Davis C.M."/>
            <person name="Simpson J.R."/>
            <person name="Lauterbach L."/>
            <person name="Steele A.D."/>
            <person name="Gui C."/>
            <person name="Meng S."/>
            <person name="Li G."/>
            <person name="Viehrig K."/>
            <person name="Ye F."/>
            <person name="Su P."/>
            <person name="Kiefer A.F."/>
            <person name="Nichols A."/>
            <person name="Cepeda A.J."/>
            <person name="Yan W."/>
            <person name="Fan B."/>
            <person name="Jiang Y."/>
            <person name="Adhikari A."/>
            <person name="Zheng C.-J."/>
            <person name="Schuster L."/>
            <person name="Cowan T.M."/>
            <person name="Smanski M.J."/>
            <person name="Chevrette M.G."/>
            <person name="De Carvalho L.P.S."/>
            <person name="Shen B."/>
        </authorList>
    </citation>
    <scope>NUCLEOTIDE SEQUENCE [LARGE SCALE GENOMIC DNA]</scope>
    <source>
        <strain evidence="2 3">NPDC087220</strain>
    </source>
</reference>
<dbReference type="Gene3D" id="3.40.50.720">
    <property type="entry name" value="NAD(P)-binding Rossmann-like Domain"/>
    <property type="match status" value="1"/>
</dbReference>
<protein>
    <submittedName>
        <fullName evidence="2">SDR family NAD(P)-dependent oxidoreductase</fullName>
    </submittedName>
</protein>
<sequence>MNTGPHRSATPKKPKARLNGTVDRTINIHAPSVEELDLTSKRVLVVGGTGGLGRAVAQQALALGAEVTVVGRTLRDHTTDRLTFVQADLSSMREAVRLGKELPAETYDVAFFSLGIMAAKTREETAEGIERDLAVSYLSRLALLQGISPRLGTARPDSAPQARVFIMGAPGAGNIGEPEDLNSEHGYKPMAAHMNTVAGNEILVLAGNRRLPGPAYFGLNPGLIKTDIRANYLGEGSLLHRLAEAAVGLAGPSPETYAARIVPLLFTDDLNGRTALMFNNKAQVIRPSAGLDTHYTDRFLEASETLLHRATR</sequence>
<dbReference type="InterPro" id="IPR052228">
    <property type="entry name" value="Sec_Metab_Biosynth_Oxidored"/>
</dbReference>
<dbReference type="Proteomes" id="UP001617351">
    <property type="component" value="Unassembled WGS sequence"/>
</dbReference>
<dbReference type="PANTHER" id="PTHR47534:SF3">
    <property type="entry name" value="ALCOHOL DEHYDROGENASE-LIKE C-TERMINAL DOMAIN-CONTAINING PROTEIN"/>
    <property type="match status" value="1"/>
</dbReference>
<name>A0ABW8EF74_STRT5</name>
<organism evidence="2 3">
    <name type="scientific">Streptomyces toxytricini</name>
    <name type="common">Actinomyces toxytricini</name>
    <dbReference type="NCBI Taxonomy" id="67369"/>
    <lineage>
        <taxon>Bacteria</taxon>
        <taxon>Bacillati</taxon>
        <taxon>Actinomycetota</taxon>
        <taxon>Actinomycetes</taxon>
        <taxon>Kitasatosporales</taxon>
        <taxon>Streptomycetaceae</taxon>
        <taxon>Streptomyces</taxon>
    </lineage>
</organism>
<proteinExistence type="predicted"/>
<dbReference type="RefSeq" id="WP_402380117.1">
    <property type="nucleotide sequence ID" value="NZ_JBIUYY010000004.1"/>
</dbReference>
<gene>
    <name evidence="2" type="ORF">ACIO7M_12295</name>
</gene>
<evidence type="ECO:0000256" key="1">
    <source>
        <dbReference type="ARBA" id="ARBA00023002"/>
    </source>
</evidence>
<dbReference type="PANTHER" id="PTHR47534">
    <property type="entry name" value="YALI0E05731P"/>
    <property type="match status" value="1"/>
</dbReference>
<dbReference type="InterPro" id="IPR036291">
    <property type="entry name" value="NAD(P)-bd_dom_sf"/>
</dbReference>
<dbReference type="Pfam" id="PF00106">
    <property type="entry name" value="adh_short"/>
    <property type="match status" value="1"/>
</dbReference>
<dbReference type="InterPro" id="IPR002347">
    <property type="entry name" value="SDR_fam"/>
</dbReference>
<dbReference type="SUPFAM" id="SSF51735">
    <property type="entry name" value="NAD(P)-binding Rossmann-fold domains"/>
    <property type="match status" value="1"/>
</dbReference>
<keyword evidence="3" id="KW-1185">Reference proteome</keyword>
<accession>A0ABW8EF74</accession>
<dbReference type="EMBL" id="JBIUYY010000004">
    <property type="protein sequence ID" value="MFJ2821885.1"/>
    <property type="molecule type" value="Genomic_DNA"/>
</dbReference>
<evidence type="ECO:0000313" key="2">
    <source>
        <dbReference type="EMBL" id="MFJ2821885.1"/>
    </source>
</evidence>
<evidence type="ECO:0000313" key="3">
    <source>
        <dbReference type="Proteomes" id="UP001617351"/>
    </source>
</evidence>
<keyword evidence="1" id="KW-0560">Oxidoreductase</keyword>